<dbReference type="EMBL" id="GBRH01275004">
    <property type="protein sequence ID" value="JAD22891.1"/>
    <property type="molecule type" value="Transcribed_RNA"/>
</dbReference>
<evidence type="ECO:0000313" key="1">
    <source>
        <dbReference type="EMBL" id="JAD22891.1"/>
    </source>
</evidence>
<dbReference type="AlphaFoldDB" id="A0A0A8Y996"/>
<sequence>MPDFAVRDSSDGHLILASRQPRTRVVGLASSAGAGHPAVAPYFLS</sequence>
<name>A0A0A8Y996_ARUDO</name>
<organism evidence="1">
    <name type="scientific">Arundo donax</name>
    <name type="common">Giant reed</name>
    <name type="synonym">Donax arundinaceus</name>
    <dbReference type="NCBI Taxonomy" id="35708"/>
    <lineage>
        <taxon>Eukaryota</taxon>
        <taxon>Viridiplantae</taxon>
        <taxon>Streptophyta</taxon>
        <taxon>Embryophyta</taxon>
        <taxon>Tracheophyta</taxon>
        <taxon>Spermatophyta</taxon>
        <taxon>Magnoliopsida</taxon>
        <taxon>Liliopsida</taxon>
        <taxon>Poales</taxon>
        <taxon>Poaceae</taxon>
        <taxon>PACMAD clade</taxon>
        <taxon>Arundinoideae</taxon>
        <taxon>Arundineae</taxon>
        <taxon>Arundo</taxon>
    </lineage>
</organism>
<reference evidence="1" key="1">
    <citation type="submission" date="2014-09" db="EMBL/GenBank/DDBJ databases">
        <authorList>
            <person name="Magalhaes I.L.F."/>
            <person name="Oliveira U."/>
            <person name="Santos F.R."/>
            <person name="Vidigal T.H.D.A."/>
            <person name="Brescovit A.D."/>
            <person name="Santos A.J."/>
        </authorList>
    </citation>
    <scope>NUCLEOTIDE SEQUENCE</scope>
    <source>
        <tissue evidence="1">Shoot tissue taken approximately 20 cm above the soil surface</tissue>
    </source>
</reference>
<accession>A0A0A8Y996</accession>
<reference evidence="1" key="2">
    <citation type="journal article" date="2015" name="Data Brief">
        <title>Shoot transcriptome of the giant reed, Arundo donax.</title>
        <authorList>
            <person name="Barrero R.A."/>
            <person name="Guerrero F.D."/>
            <person name="Moolhuijzen P."/>
            <person name="Goolsby J.A."/>
            <person name="Tidwell J."/>
            <person name="Bellgard S.E."/>
            <person name="Bellgard M.I."/>
        </authorList>
    </citation>
    <scope>NUCLEOTIDE SEQUENCE</scope>
    <source>
        <tissue evidence="1">Shoot tissue taken approximately 20 cm above the soil surface</tissue>
    </source>
</reference>
<proteinExistence type="predicted"/>
<protein>
    <submittedName>
        <fullName evidence="1">Uncharacterized protein</fullName>
    </submittedName>
</protein>